<dbReference type="PANTHER" id="PTHR33677">
    <property type="entry name" value="TRANSCRIPTIONAL REPRESSOR FRMR-RELATED"/>
    <property type="match status" value="1"/>
</dbReference>
<organism evidence="2 3">
    <name type="scientific">Intestinicryptomonas porci</name>
    <dbReference type="NCBI Taxonomy" id="2926320"/>
    <lineage>
        <taxon>Bacteria</taxon>
        <taxon>Pseudomonadati</taxon>
        <taxon>Verrucomicrobiota</taxon>
        <taxon>Opitutia</taxon>
        <taxon>Opitutales</taxon>
        <taxon>Intestinicryptomonaceae</taxon>
        <taxon>Intestinicryptomonas</taxon>
    </lineage>
</organism>
<evidence type="ECO:0000256" key="1">
    <source>
        <dbReference type="ARBA" id="ARBA00005260"/>
    </source>
</evidence>
<keyword evidence="3" id="KW-1185">Reference proteome</keyword>
<dbReference type="InterPro" id="IPR038390">
    <property type="entry name" value="Metal_Tscrpt_repr_sf"/>
</dbReference>
<gene>
    <name evidence="2" type="ORF">MOX91_05790</name>
</gene>
<accession>A0ABU4WHJ5</accession>
<dbReference type="CDD" id="cd10148">
    <property type="entry name" value="CsoR-like_DUF156"/>
    <property type="match status" value="1"/>
</dbReference>
<dbReference type="Proteomes" id="UP001275932">
    <property type="component" value="Unassembled WGS sequence"/>
</dbReference>
<dbReference type="Gene3D" id="1.20.58.1000">
    <property type="entry name" value="Metal-sensitive repressor, helix protomer"/>
    <property type="match status" value="1"/>
</dbReference>
<reference evidence="2 3" key="1">
    <citation type="submission" date="2022-03" db="EMBL/GenBank/DDBJ databases">
        <title>Novel taxa within the pig intestine.</title>
        <authorList>
            <person name="Wylensek D."/>
            <person name="Bishof K."/>
            <person name="Afrizal A."/>
            <person name="Clavel T."/>
        </authorList>
    </citation>
    <scope>NUCLEOTIDE SEQUENCE [LARGE SCALE GENOMIC DNA]</scope>
    <source>
        <strain evidence="2 3">CLA-KB-P66</strain>
    </source>
</reference>
<name>A0ABU4WHJ5_9BACT</name>
<dbReference type="Pfam" id="PF02583">
    <property type="entry name" value="Trns_repr_metal"/>
    <property type="match status" value="1"/>
</dbReference>
<sequence length="96" mass="11108">MKNKKIAPHCRSESEKKQLCLRLKRIEGQVRGIQRMIEEDEQCIDILRQISSISGALHGVWTSVIASHLKVCIKNSLQHKDETLVDELVEYLKKVR</sequence>
<comment type="similarity">
    <text evidence="1">Belongs to the FrmR/RcnR family.</text>
</comment>
<evidence type="ECO:0000313" key="3">
    <source>
        <dbReference type="Proteomes" id="UP001275932"/>
    </source>
</evidence>
<dbReference type="EMBL" id="JALBUT010000006">
    <property type="protein sequence ID" value="MDX8415689.1"/>
    <property type="molecule type" value="Genomic_DNA"/>
</dbReference>
<dbReference type="RefSeq" id="WP_370397137.1">
    <property type="nucleotide sequence ID" value="NZ_JALBUT010000006.1"/>
</dbReference>
<evidence type="ECO:0000313" key="2">
    <source>
        <dbReference type="EMBL" id="MDX8415689.1"/>
    </source>
</evidence>
<comment type="caution">
    <text evidence="2">The sequence shown here is derived from an EMBL/GenBank/DDBJ whole genome shotgun (WGS) entry which is preliminary data.</text>
</comment>
<proteinExistence type="inferred from homology"/>
<protein>
    <submittedName>
        <fullName evidence="2">Metal-sensitive transcriptional regulator</fullName>
    </submittedName>
</protein>
<dbReference type="InterPro" id="IPR003735">
    <property type="entry name" value="Metal_Tscrpt_repr"/>
</dbReference>